<dbReference type="GeneID" id="3702234"/>
<name>A0A1U7EZ73_NATPD</name>
<sequence length="420" mass="44502">MNGARAVLCALLICVATLGGVVIAADSPDGASAAEPTVSATDAPLPQTDGESDRLLSIVSEGDTAEYLDPPPGTIDRSGQETVIVDVSSAVGTNSDTIRSEFRQESLVAAFEEATTDAERNDIAADAATRLDERADALIAAERTAIAEYNDGAIGEREFLSRIAAIDRAADRTATTADWLRDDAETHLSDEAQQQVATDAAQLLRLQGPVRERTAAALGGDEPVRVNVDTREEAVVLATVDDGTYVREAVDPTAQTVHIEDRYDDDTVLALSRFQELYPWVDDARSGTSISLFNSDHPPTRIYQFEIPHTQGELMAYLDGGSADIIHETHRLDPESMPATTYEASDNGLALQVNATRGGGPLGIEVVDADTGDDVPATVRVNESEIGTADDGQLWTVSPRGAVTVTASHGGDSVSLETEL</sequence>
<dbReference type="Proteomes" id="UP000002698">
    <property type="component" value="Chromosome"/>
</dbReference>
<dbReference type="EMBL" id="CR936257">
    <property type="protein sequence ID" value="CAI50606.1"/>
    <property type="molecule type" value="Genomic_DNA"/>
</dbReference>
<feature type="domain" description="DUF7096" evidence="4">
    <location>
        <begin position="1"/>
        <end position="221"/>
    </location>
</feature>
<dbReference type="Pfam" id="PF23374">
    <property type="entry name" value="Fn3_arc"/>
    <property type="match status" value="1"/>
</dbReference>
<gene>
    <name evidence="5" type="ordered locus">NP_5030A</name>
</gene>
<evidence type="ECO:0000256" key="1">
    <source>
        <dbReference type="SAM" id="MobiDB-lite"/>
    </source>
</evidence>
<dbReference type="EnsemblBacteria" id="CAI50606">
    <property type="protein sequence ID" value="CAI50606"/>
    <property type="gene ID" value="NP_5030A"/>
</dbReference>
<dbReference type="RefSeq" id="WP_011324216.1">
    <property type="nucleotide sequence ID" value="NC_007426.1"/>
</dbReference>
<dbReference type="InterPro" id="IPR056397">
    <property type="entry name" value="Fn3_arc"/>
</dbReference>
<reference evidence="5 6" key="1">
    <citation type="journal article" date="2005" name="Genome Res.">
        <title>Living with two extremes: conclusions from the genome sequence of Natronomonas pharaonis.</title>
        <authorList>
            <person name="Falb M."/>
            <person name="Pfeiffer F."/>
            <person name="Palm P."/>
            <person name="Rodewald K."/>
            <person name="Hickmann V."/>
            <person name="Tittor J."/>
            <person name="Oesterhelt D."/>
        </authorList>
    </citation>
    <scope>NUCLEOTIDE SEQUENCE [LARGE SCALE GENOMIC DNA]</scope>
    <source>
        <strain evidence="6">ATCC 35678 / DSM 2160 / CIP 103997 / JCM 8858 / NBRC 14720 / NCIMB 2260 / Gabara</strain>
    </source>
</reference>
<dbReference type="Pfam" id="PF23375">
    <property type="entry name" value="DUF7094"/>
    <property type="match status" value="1"/>
</dbReference>
<proteinExistence type="predicted"/>
<feature type="region of interest" description="Disordered" evidence="1">
    <location>
        <begin position="29"/>
        <end position="50"/>
    </location>
</feature>
<dbReference type="KEGG" id="nph:NP_5030A"/>
<dbReference type="OrthoDB" id="201701at2157"/>
<dbReference type="InterPro" id="IPR055520">
    <property type="entry name" value="DUF7094"/>
</dbReference>
<dbReference type="InterPro" id="IPR055522">
    <property type="entry name" value="DUF7096"/>
</dbReference>
<feature type="domain" description="DUF7094" evidence="3">
    <location>
        <begin position="226"/>
        <end position="338"/>
    </location>
</feature>
<dbReference type="AlphaFoldDB" id="A0A1U7EZ73"/>
<dbReference type="STRING" id="348780.NP_5030A"/>
<keyword evidence="6" id="KW-1185">Reference proteome</keyword>
<evidence type="ECO:0000259" key="3">
    <source>
        <dbReference type="Pfam" id="PF23375"/>
    </source>
</evidence>
<organism evidence="5 6">
    <name type="scientific">Natronomonas pharaonis (strain ATCC 35678 / DSM 2160 / CIP 103997 / JCM 8858 / NBRC 14720 / NCIMB 2260 / Gabara)</name>
    <name type="common">Halobacterium pharaonis</name>
    <dbReference type="NCBI Taxonomy" id="348780"/>
    <lineage>
        <taxon>Archaea</taxon>
        <taxon>Methanobacteriati</taxon>
        <taxon>Methanobacteriota</taxon>
        <taxon>Stenosarchaea group</taxon>
        <taxon>Halobacteria</taxon>
        <taxon>Halobacteriales</taxon>
        <taxon>Natronomonadaceae</taxon>
        <taxon>Natronomonas</taxon>
    </lineage>
</organism>
<evidence type="ECO:0000259" key="2">
    <source>
        <dbReference type="Pfam" id="PF23374"/>
    </source>
</evidence>
<evidence type="ECO:0000259" key="4">
    <source>
        <dbReference type="Pfam" id="PF23379"/>
    </source>
</evidence>
<evidence type="ECO:0000313" key="5">
    <source>
        <dbReference type="EMBL" id="CAI50606.1"/>
    </source>
</evidence>
<protein>
    <submittedName>
        <fullName evidence="5">Uncharacterized protein</fullName>
    </submittedName>
</protein>
<evidence type="ECO:0000313" key="6">
    <source>
        <dbReference type="Proteomes" id="UP000002698"/>
    </source>
</evidence>
<accession>A0A1U7EZ73</accession>
<feature type="domain" description="Fibronectin-III type-like" evidence="2">
    <location>
        <begin position="343"/>
        <end position="415"/>
    </location>
</feature>
<dbReference type="Pfam" id="PF23379">
    <property type="entry name" value="DUF7096"/>
    <property type="match status" value="1"/>
</dbReference>
<dbReference type="HOGENOM" id="CLU_049558_1_0_2"/>
<dbReference type="eggNOG" id="arCOG03052">
    <property type="taxonomic scope" value="Archaea"/>
</dbReference>